<dbReference type="PANTHER" id="PTHR32507">
    <property type="entry name" value="NA(+)/H(+) ANTIPORTER 1"/>
    <property type="match status" value="1"/>
</dbReference>
<feature type="transmembrane region" description="Helical" evidence="9">
    <location>
        <begin position="273"/>
        <end position="295"/>
    </location>
</feature>
<keyword evidence="12" id="KW-1185">Reference proteome</keyword>
<feature type="domain" description="Cation/H+ exchanger transmembrane" evidence="10">
    <location>
        <begin position="2"/>
        <end position="356"/>
    </location>
</feature>
<dbReference type="Proteomes" id="UP001501337">
    <property type="component" value="Unassembled WGS sequence"/>
</dbReference>
<dbReference type="PANTHER" id="PTHR32507:SF8">
    <property type="entry name" value="CNH1P"/>
    <property type="match status" value="1"/>
</dbReference>
<evidence type="ECO:0000256" key="2">
    <source>
        <dbReference type="ARBA" id="ARBA00022448"/>
    </source>
</evidence>
<evidence type="ECO:0000256" key="6">
    <source>
        <dbReference type="ARBA" id="ARBA00023065"/>
    </source>
</evidence>
<evidence type="ECO:0000313" key="11">
    <source>
        <dbReference type="EMBL" id="GAA3944847.1"/>
    </source>
</evidence>
<keyword evidence="5 9" id="KW-1133">Transmembrane helix</keyword>
<keyword evidence="4 9" id="KW-0812">Transmembrane</keyword>
<comment type="caution">
    <text evidence="11">The sequence shown here is derived from an EMBL/GenBank/DDBJ whole genome shotgun (WGS) entry which is preliminary data.</text>
</comment>
<protein>
    <submittedName>
        <fullName evidence="11">Cation:proton antiporter</fullName>
    </submittedName>
</protein>
<feature type="transmembrane region" description="Helical" evidence="9">
    <location>
        <begin position="24"/>
        <end position="40"/>
    </location>
</feature>
<dbReference type="Pfam" id="PF00999">
    <property type="entry name" value="Na_H_Exchanger"/>
    <property type="match status" value="1"/>
</dbReference>
<feature type="transmembrane region" description="Helical" evidence="9">
    <location>
        <begin position="164"/>
        <end position="184"/>
    </location>
</feature>
<evidence type="ECO:0000256" key="5">
    <source>
        <dbReference type="ARBA" id="ARBA00022989"/>
    </source>
</evidence>
<sequence>MLFLGFGLLLGRLGLEWFEIEIELTALHFLAELTLVVILFHDAARIPLRALRREHTLPVRMLLVGMPLMIVLGAIMASWLPLGLSFWEACLLATLLSPTDAALGLPVVESKALPVRMRQAVNVESGLNDGIALPLVLVFASLATTGDERTATEWAWFVTRQLSLGPLVGVLIGGMGGWIICRLYTHGWMGERAEGIAVLSIAALSFSVADSVGGNGFISAFSAGLMFGHFLKRPAPFVFKFAETEGQLLTLSIFFLLGAVLLASQISNITPWVVLYALLSLVLIRMLAIGISLLGTGLHGWSYVFLGWFGPRGLATLIFVVLVQQDKAFEHSSTVGATALLTVVFSIVLHGLTAAPGVRLYARFLDSSEHKAERQAVPEVPTRKGEFSRVES</sequence>
<evidence type="ECO:0000256" key="3">
    <source>
        <dbReference type="ARBA" id="ARBA00022449"/>
    </source>
</evidence>
<gene>
    <name evidence="11" type="ORF">GCM10022278_00010</name>
</gene>
<evidence type="ECO:0000256" key="4">
    <source>
        <dbReference type="ARBA" id="ARBA00022692"/>
    </source>
</evidence>
<feature type="transmembrane region" description="Helical" evidence="9">
    <location>
        <begin position="61"/>
        <end position="80"/>
    </location>
</feature>
<comment type="subcellular location">
    <subcellularLocation>
        <location evidence="1">Cell membrane</location>
        <topology evidence="1">Multi-pass membrane protein</topology>
    </subcellularLocation>
</comment>
<feature type="transmembrane region" description="Helical" evidence="9">
    <location>
        <begin position="335"/>
        <end position="355"/>
    </location>
</feature>
<evidence type="ECO:0000259" key="10">
    <source>
        <dbReference type="Pfam" id="PF00999"/>
    </source>
</evidence>
<keyword evidence="7 9" id="KW-0472">Membrane</keyword>
<keyword evidence="3" id="KW-0050">Antiport</keyword>
<accession>A0ABP7NHR5</accession>
<reference evidence="12" key="1">
    <citation type="journal article" date="2019" name="Int. J. Syst. Evol. Microbiol.">
        <title>The Global Catalogue of Microorganisms (GCM) 10K type strain sequencing project: providing services to taxonomists for standard genome sequencing and annotation.</title>
        <authorList>
            <consortium name="The Broad Institute Genomics Platform"/>
            <consortium name="The Broad Institute Genome Sequencing Center for Infectious Disease"/>
            <person name="Wu L."/>
            <person name="Ma J."/>
        </authorList>
    </citation>
    <scope>NUCLEOTIDE SEQUENCE [LARGE SCALE GENOMIC DNA]</scope>
    <source>
        <strain evidence="12">JCM 17555</strain>
    </source>
</reference>
<evidence type="ECO:0000256" key="7">
    <source>
        <dbReference type="ARBA" id="ARBA00023136"/>
    </source>
</evidence>
<evidence type="ECO:0000313" key="12">
    <source>
        <dbReference type="Proteomes" id="UP001501337"/>
    </source>
</evidence>
<feature type="region of interest" description="Disordered" evidence="8">
    <location>
        <begin position="373"/>
        <end position="392"/>
    </location>
</feature>
<keyword evidence="6" id="KW-0406">Ion transport</keyword>
<keyword evidence="2" id="KW-0813">Transport</keyword>
<evidence type="ECO:0000256" key="1">
    <source>
        <dbReference type="ARBA" id="ARBA00004651"/>
    </source>
</evidence>
<dbReference type="EMBL" id="BAABBO010000001">
    <property type="protein sequence ID" value="GAA3944847.1"/>
    <property type="molecule type" value="Genomic_DNA"/>
</dbReference>
<feature type="transmembrane region" description="Helical" evidence="9">
    <location>
        <begin position="247"/>
        <end position="266"/>
    </location>
</feature>
<evidence type="ECO:0000256" key="8">
    <source>
        <dbReference type="SAM" id="MobiDB-lite"/>
    </source>
</evidence>
<proteinExistence type="predicted"/>
<name>A0ABP7NHR5_9GAMM</name>
<evidence type="ECO:0000256" key="9">
    <source>
        <dbReference type="SAM" id="Phobius"/>
    </source>
</evidence>
<feature type="transmembrane region" description="Helical" evidence="9">
    <location>
        <begin position="196"/>
        <end position="227"/>
    </location>
</feature>
<feature type="transmembrane region" description="Helical" evidence="9">
    <location>
        <begin position="301"/>
        <end position="323"/>
    </location>
</feature>
<dbReference type="InterPro" id="IPR006153">
    <property type="entry name" value="Cation/H_exchanger_TM"/>
</dbReference>
<organism evidence="11 12">
    <name type="scientific">Allohahella marinimesophila</name>
    <dbReference type="NCBI Taxonomy" id="1054972"/>
    <lineage>
        <taxon>Bacteria</taxon>
        <taxon>Pseudomonadati</taxon>
        <taxon>Pseudomonadota</taxon>
        <taxon>Gammaproteobacteria</taxon>
        <taxon>Oceanospirillales</taxon>
        <taxon>Hahellaceae</taxon>
        <taxon>Allohahella</taxon>
    </lineage>
</organism>